<protein>
    <submittedName>
        <fullName evidence="1">Uncharacterized protein</fullName>
    </submittedName>
</protein>
<gene>
    <name evidence="1" type="ORF">RZO55_10405</name>
</gene>
<reference evidence="1 2" key="1">
    <citation type="submission" date="2023-10" db="EMBL/GenBank/DDBJ databases">
        <title>A novel Glycoside Hydrolase 43-Like Enzyme from Clostrdium boliviensis is an Endo-xylanase, and a Candidate for Xylooligosaccharides Production from Different Xylan Substrates.</title>
        <authorList>
            <person name="Alvarez M.T."/>
            <person name="Rocabado-Villegas L.R."/>
            <person name="Salas-Veizaga D.M."/>
            <person name="Linares-Pasten J.A."/>
            <person name="Gudmundsdottir E.E."/>
            <person name="Hreggvidsson G.O."/>
            <person name="Adlercreutz P."/>
            <person name="Nordberg Karlsson E."/>
        </authorList>
    </citation>
    <scope>NUCLEOTIDE SEQUENCE [LARGE SCALE GENOMIC DNA]</scope>
    <source>
        <strain evidence="1 2">E-1</strain>
    </source>
</reference>
<name>A0ABU4GK45_9CLOT</name>
<organism evidence="1 2">
    <name type="scientific">Clostridium boliviensis</name>
    <dbReference type="NCBI Taxonomy" id="318465"/>
    <lineage>
        <taxon>Bacteria</taxon>
        <taxon>Bacillati</taxon>
        <taxon>Bacillota</taxon>
        <taxon>Clostridia</taxon>
        <taxon>Eubacteriales</taxon>
        <taxon>Clostridiaceae</taxon>
        <taxon>Clostridium</taxon>
    </lineage>
</organism>
<evidence type="ECO:0000313" key="2">
    <source>
        <dbReference type="Proteomes" id="UP001276854"/>
    </source>
</evidence>
<sequence length="207" mass="24374">MSKSKQIVNERELTANQFTNVKDIKGNFLFSKDGYLFGYLRVFPYNLDLLAIDERRIRTQNLSLSFEGDRKDFDYCAFPRELDLDDYKNYLKKQYQGELSNYGKRQILAIMIRQAAELSSSGENYEHHHYFKIWARAEKNINDTKKELLTRLEEFKQRYSGVGIDAEILNETEIFKLCNLFTNSQQVSFMSLADNPVITPIPMIKDY</sequence>
<accession>A0ABU4GK45</accession>
<dbReference type="RefSeq" id="WP_318064228.1">
    <property type="nucleotide sequence ID" value="NZ_JAWONS010000165.1"/>
</dbReference>
<comment type="caution">
    <text evidence="1">The sequence shown here is derived from an EMBL/GenBank/DDBJ whole genome shotgun (WGS) entry which is preliminary data.</text>
</comment>
<dbReference type="EMBL" id="JAWONS010000165">
    <property type="protein sequence ID" value="MDW2797986.1"/>
    <property type="molecule type" value="Genomic_DNA"/>
</dbReference>
<keyword evidence="2" id="KW-1185">Reference proteome</keyword>
<dbReference type="Proteomes" id="UP001276854">
    <property type="component" value="Unassembled WGS sequence"/>
</dbReference>
<proteinExistence type="predicted"/>
<evidence type="ECO:0000313" key="1">
    <source>
        <dbReference type="EMBL" id="MDW2797986.1"/>
    </source>
</evidence>